<dbReference type="SUPFAM" id="SSF54285">
    <property type="entry name" value="MoaD/ThiS"/>
    <property type="match status" value="1"/>
</dbReference>
<accession>A0A6V8N6E1</accession>
<reference evidence="2" key="1">
    <citation type="submission" date="2020-06" db="EMBL/GenBank/DDBJ databases">
        <title>Draft genomic sequecing of Geomonas sp. Red745.</title>
        <authorList>
            <person name="Itoh H."/>
            <person name="Xu Z.X."/>
            <person name="Ushijima N."/>
            <person name="Masuda Y."/>
            <person name="Shiratori Y."/>
            <person name="Senoo K."/>
        </authorList>
    </citation>
    <scope>NUCLEOTIDE SEQUENCE [LARGE SCALE GENOMIC DNA]</scope>
    <source>
        <strain evidence="2">Red745</strain>
    </source>
</reference>
<dbReference type="Gene3D" id="3.10.20.30">
    <property type="match status" value="1"/>
</dbReference>
<dbReference type="AlphaFoldDB" id="A0A6V8N6E1"/>
<evidence type="ECO:0000313" key="1">
    <source>
        <dbReference type="EMBL" id="GFO67133.1"/>
    </source>
</evidence>
<dbReference type="InterPro" id="IPR003749">
    <property type="entry name" value="ThiS/MoaD-like"/>
</dbReference>
<dbReference type="CDD" id="cd17040">
    <property type="entry name" value="Ubl_MoaD_like"/>
    <property type="match status" value="1"/>
</dbReference>
<proteinExistence type="predicted"/>
<gene>
    <name evidence="1" type="ORF">GMLC_07120</name>
</gene>
<organism evidence="1 2">
    <name type="scientific">Geomonas limicola</name>
    <dbReference type="NCBI Taxonomy" id="2740186"/>
    <lineage>
        <taxon>Bacteria</taxon>
        <taxon>Pseudomonadati</taxon>
        <taxon>Thermodesulfobacteriota</taxon>
        <taxon>Desulfuromonadia</taxon>
        <taxon>Geobacterales</taxon>
        <taxon>Geobacteraceae</taxon>
        <taxon>Geomonas</taxon>
    </lineage>
</organism>
<dbReference type="RefSeq" id="WP_198424447.1">
    <property type="nucleotide sequence ID" value="NZ_BLXZ01000001.1"/>
</dbReference>
<protein>
    <recommendedName>
        <fullName evidence="3">Molybdopterin synthase sulfur carrier subunit</fullName>
    </recommendedName>
</protein>
<sequence>MQVTIKLFAALRWKLFEEEVREYPEGTTVAQLAADLGIPAPEIGIRLVNGRHCPFEQVLQDGDTVFLMPPIGGG</sequence>
<comment type="caution">
    <text evidence="1">The sequence shown here is derived from an EMBL/GenBank/DDBJ whole genome shotgun (WGS) entry which is preliminary data.</text>
</comment>
<dbReference type="InterPro" id="IPR012675">
    <property type="entry name" value="Beta-grasp_dom_sf"/>
</dbReference>
<dbReference type="InterPro" id="IPR016155">
    <property type="entry name" value="Mopterin_synth/thiamin_S_b"/>
</dbReference>
<evidence type="ECO:0008006" key="3">
    <source>
        <dbReference type="Google" id="ProtNLM"/>
    </source>
</evidence>
<dbReference type="Proteomes" id="UP000587586">
    <property type="component" value="Unassembled WGS sequence"/>
</dbReference>
<evidence type="ECO:0000313" key="2">
    <source>
        <dbReference type="Proteomes" id="UP000587586"/>
    </source>
</evidence>
<name>A0A6V8N6E1_9BACT</name>
<dbReference type="Pfam" id="PF02597">
    <property type="entry name" value="ThiS"/>
    <property type="match status" value="1"/>
</dbReference>
<keyword evidence="2" id="KW-1185">Reference proteome</keyword>
<dbReference type="EMBL" id="BLXZ01000001">
    <property type="protein sequence ID" value="GFO67133.1"/>
    <property type="molecule type" value="Genomic_DNA"/>
</dbReference>